<evidence type="ECO:0000256" key="2">
    <source>
        <dbReference type="ARBA" id="ARBA00022723"/>
    </source>
</evidence>
<proteinExistence type="predicted"/>
<accession>A0A9N9NL29</accession>
<name>A0A9N9NL29_9GLOM</name>
<evidence type="ECO:0000256" key="3">
    <source>
        <dbReference type="ARBA" id="ARBA00023125"/>
    </source>
</evidence>
<comment type="caution">
    <text evidence="6">The sequence shown here is derived from an EMBL/GenBank/DDBJ whole genome shotgun (WGS) entry which is preliminary data.</text>
</comment>
<keyword evidence="4" id="KW-0539">Nucleus</keyword>
<dbReference type="GO" id="GO:0003677">
    <property type="term" value="F:DNA binding"/>
    <property type="evidence" value="ECO:0007669"/>
    <property type="project" value="UniProtKB-KW"/>
</dbReference>
<dbReference type="PANTHER" id="PTHR46910:SF3">
    <property type="entry name" value="HALOTOLERANCE PROTEIN 9-RELATED"/>
    <property type="match status" value="1"/>
</dbReference>
<reference evidence="6" key="1">
    <citation type="submission" date="2021-06" db="EMBL/GenBank/DDBJ databases">
        <authorList>
            <person name="Kallberg Y."/>
            <person name="Tangrot J."/>
            <person name="Rosling A."/>
        </authorList>
    </citation>
    <scope>NUCLEOTIDE SEQUENCE</scope>
    <source>
        <strain evidence="6">CL551</strain>
    </source>
</reference>
<feature type="compositionally biased region" description="Polar residues" evidence="5">
    <location>
        <begin position="467"/>
        <end position="476"/>
    </location>
</feature>
<dbReference type="PANTHER" id="PTHR46910">
    <property type="entry name" value="TRANSCRIPTION FACTOR PDR1"/>
    <property type="match status" value="1"/>
</dbReference>
<keyword evidence="2" id="KW-0479">Metal-binding</keyword>
<feature type="region of interest" description="Disordered" evidence="5">
    <location>
        <begin position="325"/>
        <end position="396"/>
    </location>
</feature>
<feature type="compositionally biased region" description="Low complexity" evidence="5">
    <location>
        <begin position="349"/>
        <end position="396"/>
    </location>
</feature>
<dbReference type="AlphaFoldDB" id="A0A9N9NL29"/>
<keyword evidence="3" id="KW-0238">DNA-binding</keyword>
<comment type="subcellular location">
    <subcellularLocation>
        <location evidence="1">Nucleus</location>
    </subcellularLocation>
</comment>
<dbReference type="GO" id="GO:0003700">
    <property type="term" value="F:DNA-binding transcription factor activity"/>
    <property type="evidence" value="ECO:0007669"/>
    <property type="project" value="InterPro"/>
</dbReference>
<dbReference type="GO" id="GO:0046872">
    <property type="term" value="F:metal ion binding"/>
    <property type="evidence" value="ECO:0007669"/>
    <property type="project" value="UniProtKB-KW"/>
</dbReference>
<evidence type="ECO:0000256" key="4">
    <source>
        <dbReference type="ARBA" id="ARBA00023242"/>
    </source>
</evidence>
<feature type="compositionally biased region" description="Low complexity" evidence="5">
    <location>
        <begin position="453"/>
        <end position="466"/>
    </location>
</feature>
<evidence type="ECO:0000256" key="1">
    <source>
        <dbReference type="ARBA" id="ARBA00004123"/>
    </source>
</evidence>
<feature type="region of interest" description="Disordered" evidence="5">
    <location>
        <begin position="453"/>
        <end position="520"/>
    </location>
</feature>
<keyword evidence="7" id="KW-1185">Reference proteome</keyword>
<protein>
    <submittedName>
        <fullName evidence="6">7217_t:CDS:1</fullName>
    </submittedName>
</protein>
<feature type="non-terminal residue" evidence="6">
    <location>
        <position position="571"/>
    </location>
</feature>
<evidence type="ECO:0000256" key="5">
    <source>
        <dbReference type="SAM" id="MobiDB-lite"/>
    </source>
</evidence>
<sequence>IWWGISIVNRLECMALNRPLLLEERHCTVDYPDPNLCDESESKIVGYFVQYSIITRIMYEVLEISMMDDQSSDSSVSHLEGRLDEWRRNLPSFLNIEDAKPLTMMPDETSVEHLRIYLCILYNYTLIRIHHQKISSNNSLEACTQAANNITALVNENFVSLINSNQFVVYCTLCAGCIHAFNLKSSQHSVKAKNSVFQIVEVFKSVLSIPSLRNIHYGIKNLIVLFALQLEMGSGSDEQTMQVVKDALNLVTGNTRIPENHNNISTVIGEVRHNGSGDDIGNIINNKGIPGPSSSQPGINILTQTATAGSTTGLPRIILQQSQPVFSSSPTPLSPLGLPPVNSGKMEANNNNNLGNSLISDNYTSSQYSQHPQNNQNHSSQTRPNSDNSPNMNNSYYYWTQHSNQLQPIQPQNHQASSHNALTAETSTLLVLGNSQGSSAASMNIGRTATPSMTMAPTSSSLPPLMNTTSSASTSMYLPFPQYSPAQQPSQTPHPSQQRQYYLTPSNPNPPRNYVAGPEIQDGLTSMTGMASINGVSNGGAPTLISLLDNQRNNQSNEIGGIGRKSPTQFH</sequence>
<feature type="non-terminal residue" evidence="6">
    <location>
        <position position="1"/>
    </location>
</feature>
<dbReference type="GO" id="GO:0005634">
    <property type="term" value="C:nucleus"/>
    <property type="evidence" value="ECO:0007669"/>
    <property type="project" value="UniProtKB-SubCell"/>
</dbReference>
<dbReference type="Proteomes" id="UP000789342">
    <property type="component" value="Unassembled WGS sequence"/>
</dbReference>
<evidence type="ECO:0000313" key="7">
    <source>
        <dbReference type="Proteomes" id="UP000789342"/>
    </source>
</evidence>
<feature type="compositionally biased region" description="Low complexity" evidence="5">
    <location>
        <begin position="327"/>
        <end position="340"/>
    </location>
</feature>
<dbReference type="InterPro" id="IPR050987">
    <property type="entry name" value="AtrR-like"/>
</dbReference>
<organism evidence="6 7">
    <name type="scientific">Acaulospora morrowiae</name>
    <dbReference type="NCBI Taxonomy" id="94023"/>
    <lineage>
        <taxon>Eukaryota</taxon>
        <taxon>Fungi</taxon>
        <taxon>Fungi incertae sedis</taxon>
        <taxon>Mucoromycota</taxon>
        <taxon>Glomeromycotina</taxon>
        <taxon>Glomeromycetes</taxon>
        <taxon>Diversisporales</taxon>
        <taxon>Acaulosporaceae</taxon>
        <taxon>Acaulospora</taxon>
    </lineage>
</organism>
<feature type="compositionally biased region" description="Low complexity" evidence="5">
    <location>
        <begin position="484"/>
        <end position="500"/>
    </location>
</feature>
<gene>
    <name evidence="6" type="ORF">AMORRO_LOCUS14880</name>
</gene>
<dbReference type="CDD" id="cd12148">
    <property type="entry name" value="fungal_TF_MHR"/>
    <property type="match status" value="1"/>
</dbReference>
<dbReference type="EMBL" id="CAJVPV010031763">
    <property type="protein sequence ID" value="CAG8743497.1"/>
    <property type="molecule type" value="Genomic_DNA"/>
</dbReference>
<evidence type="ECO:0000313" key="6">
    <source>
        <dbReference type="EMBL" id="CAG8743497.1"/>
    </source>
</evidence>